<keyword evidence="3" id="KW-0732">Signal</keyword>
<dbReference type="PANTHER" id="PTHR46847">
    <property type="entry name" value="D-ALLOSE-BINDING PERIPLASMIC PROTEIN-RELATED"/>
    <property type="match status" value="1"/>
</dbReference>
<reference evidence="5" key="2">
    <citation type="submission" date="2021-04" db="EMBL/GenBank/DDBJ databases">
        <authorList>
            <person name="Gilroy R."/>
        </authorList>
    </citation>
    <scope>NUCLEOTIDE SEQUENCE</scope>
    <source>
        <strain evidence="5">ChiSxjej1B13-11762</strain>
    </source>
</reference>
<dbReference type="Pfam" id="PF13407">
    <property type="entry name" value="Peripla_BP_4"/>
    <property type="match status" value="1"/>
</dbReference>
<dbReference type="PANTHER" id="PTHR46847:SF1">
    <property type="entry name" value="D-ALLOSE-BINDING PERIPLASMIC PROTEIN-RELATED"/>
    <property type="match status" value="1"/>
</dbReference>
<organism evidence="5 6">
    <name type="scientific">Candidatus Dorea gallistercoris</name>
    <dbReference type="NCBI Taxonomy" id="2838542"/>
    <lineage>
        <taxon>Bacteria</taxon>
        <taxon>Bacillati</taxon>
        <taxon>Bacillota</taxon>
        <taxon>Clostridia</taxon>
        <taxon>Lachnospirales</taxon>
        <taxon>Lachnospiraceae</taxon>
        <taxon>Dorea</taxon>
    </lineage>
</organism>
<evidence type="ECO:0000256" key="1">
    <source>
        <dbReference type="ARBA" id="ARBA00004196"/>
    </source>
</evidence>
<sequence>MKHSKKMFVLLEAVLALAVIVLAISMFLGNNANGRERVSVIVQNSDGSQWAAFKYGLKMAAEDQGIEMFVVGTEGAMTAEEELSVIEQEIENGADAVIIQPAAGEDTKEMLEKIAQRIPVLLVESDPLSDGGITEIPVIQPDNYEMGRTLAVELLEEYNGKLDGKTIGIAMETEGLEASRRRKEGFLDGLEGAGGNVRWEVSGELGQGKKSLEAQPMVDLIVALDDRSLMAAGEAAAANDLHGALVYGIGNSPEAVYYVDTGRAECLVVPDEFSVGYQSLTQIAENLRNFIQETQGSTVTHTVIRRENLFTEENQEIIYTMSQ</sequence>
<evidence type="ECO:0000313" key="6">
    <source>
        <dbReference type="Proteomes" id="UP000824263"/>
    </source>
</evidence>
<comment type="similarity">
    <text evidence="2">Belongs to the bacterial solute-binding protein 2 family.</text>
</comment>
<evidence type="ECO:0000259" key="4">
    <source>
        <dbReference type="Pfam" id="PF13407"/>
    </source>
</evidence>
<dbReference type="GO" id="GO:0030313">
    <property type="term" value="C:cell envelope"/>
    <property type="evidence" value="ECO:0007669"/>
    <property type="project" value="UniProtKB-SubCell"/>
</dbReference>
<feature type="domain" description="Periplasmic binding protein" evidence="4">
    <location>
        <begin position="39"/>
        <end position="287"/>
    </location>
</feature>
<dbReference type="InterPro" id="IPR028082">
    <property type="entry name" value="Peripla_BP_I"/>
</dbReference>
<dbReference type="SUPFAM" id="SSF53822">
    <property type="entry name" value="Periplasmic binding protein-like I"/>
    <property type="match status" value="1"/>
</dbReference>
<comment type="caution">
    <text evidence="5">The sequence shown here is derived from an EMBL/GenBank/DDBJ whole genome shotgun (WGS) entry which is preliminary data.</text>
</comment>
<dbReference type="Gene3D" id="3.40.50.2300">
    <property type="match status" value="2"/>
</dbReference>
<reference evidence="5" key="1">
    <citation type="journal article" date="2021" name="PeerJ">
        <title>Extensive microbial diversity within the chicken gut microbiome revealed by metagenomics and culture.</title>
        <authorList>
            <person name="Gilroy R."/>
            <person name="Ravi A."/>
            <person name="Getino M."/>
            <person name="Pursley I."/>
            <person name="Horton D.L."/>
            <person name="Alikhan N.F."/>
            <person name="Baker D."/>
            <person name="Gharbi K."/>
            <person name="Hall N."/>
            <person name="Watson M."/>
            <person name="Adriaenssens E.M."/>
            <person name="Foster-Nyarko E."/>
            <person name="Jarju S."/>
            <person name="Secka A."/>
            <person name="Antonio M."/>
            <person name="Oren A."/>
            <person name="Chaudhuri R.R."/>
            <person name="La Ragione R."/>
            <person name="Hildebrand F."/>
            <person name="Pallen M.J."/>
        </authorList>
    </citation>
    <scope>NUCLEOTIDE SEQUENCE</scope>
    <source>
        <strain evidence="5">ChiSxjej1B13-11762</strain>
    </source>
</reference>
<name>A0A9D1RBQ5_9FIRM</name>
<comment type="subcellular location">
    <subcellularLocation>
        <location evidence="1">Cell envelope</location>
    </subcellularLocation>
</comment>
<accession>A0A9D1RBQ5</accession>
<protein>
    <submittedName>
        <fullName evidence="5">Substrate-binding domain-containing protein</fullName>
    </submittedName>
</protein>
<evidence type="ECO:0000256" key="3">
    <source>
        <dbReference type="ARBA" id="ARBA00022729"/>
    </source>
</evidence>
<gene>
    <name evidence="5" type="ORF">H9873_09900</name>
</gene>
<dbReference type="Proteomes" id="UP000824263">
    <property type="component" value="Unassembled WGS sequence"/>
</dbReference>
<dbReference type="InterPro" id="IPR025997">
    <property type="entry name" value="SBP_2_dom"/>
</dbReference>
<proteinExistence type="inferred from homology"/>
<dbReference type="GO" id="GO:0030246">
    <property type="term" value="F:carbohydrate binding"/>
    <property type="evidence" value="ECO:0007669"/>
    <property type="project" value="UniProtKB-ARBA"/>
</dbReference>
<dbReference type="EMBL" id="DXGF01000177">
    <property type="protein sequence ID" value="HIW84617.1"/>
    <property type="molecule type" value="Genomic_DNA"/>
</dbReference>
<evidence type="ECO:0000256" key="2">
    <source>
        <dbReference type="ARBA" id="ARBA00007639"/>
    </source>
</evidence>
<evidence type="ECO:0000313" key="5">
    <source>
        <dbReference type="EMBL" id="HIW84617.1"/>
    </source>
</evidence>
<dbReference type="AlphaFoldDB" id="A0A9D1RBQ5"/>